<feature type="non-terminal residue" evidence="2">
    <location>
        <position position="1"/>
    </location>
</feature>
<accession>A0A139ADX0</accession>
<comment type="similarity">
    <text evidence="1">Belongs to the OBAP family.</text>
</comment>
<protein>
    <submittedName>
        <fullName evidence="2">Uncharacterized protein</fullName>
    </submittedName>
</protein>
<dbReference type="AlphaFoldDB" id="A0A139ADX0"/>
<dbReference type="STRING" id="1344416.A0A139ADX0"/>
<evidence type="ECO:0000313" key="2">
    <source>
        <dbReference type="EMBL" id="KXS14958.1"/>
    </source>
</evidence>
<evidence type="ECO:0000256" key="1">
    <source>
        <dbReference type="ARBA" id="ARBA00009740"/>
    </source>
</evidence>
<gene>
    <name evidence="2" type="ORF">M427DRAFT_79268</name>
</gene>
<dbReference type="PANTHER" id="PTHR31360:SF0">
    <property type="entry name" value="OIL BODY-ASSOCIATED PROTEIN 1B"/>
    <property type="match status" value="1"/>
</dbReference>
<name>A0A139ADX0_GONPJ</name>
<dbReference type="InterPro" id="IPR010686">
    <property type="entry name" value="OBAP-like"/>
</dbReference>
<feature type="non-terminal residue" evidence="2">
    <location>
        <position position="77"/>
    </location>
</feature>
<proteinExistence type="inferred from homology"/>
<dbReference type="EMBL" id="KQ965765">
    <property type="protein sequence ID" value="KXS14958.1"/>
    <property type="molecule type" value="Genomic_DNA"/>
</dbReference>
<keyword evidence="3" id="KW-1185">Reference proteome</keyword>
<dbReference type="OrthoDB" id="1901244at2759"/>
<evidence type="ECO:0000313" key="3">
    <source>
        <dbReference type="Proteomes" id="UP000070544"/>
    </source>
</evidence>
<reference evidence="2 3" key="1">
    <citation type="journal article" date="2015" name="Genome Biol. Evol.">
        <title>Phylogenomic analyses indicate that early fungi evolved digesting cell walls of algal ancestors of land plants.</title>
        <authorList>
            <person name="Chang Y."/>
            <person name="Wang S."/>
            <person name="Sekimoto S."/>
            <person name="Aerts A.L."/>
            <person name="Choi C."/>
            <person name="Clum A."/>
            <person name="LaButti K.M."/>
            <person name="Lindquist E.A."/>
            <person name="Yee Ngan C."/>
            <person name="Ohm R.A."/>
            <person name="Salamov A.A."/>
            <person name="Grigoriev I.V."/>
            <person name="Spatafora J.W."/>
            <person name="Berbee M.L."/>
        </authorList>
    </citation>
    <scope>NUCLEOTIDE SEQUENCE [LARGE SCALE GENOMIC DNA]</scope>
    <source>
        <strain evidence="2 3">JEL478</strain>
    </source>
</reference>
<dbReference type="Proteomes" id="UP000070544">
    <property type="component" value="Unassembled WGS sequence"/>
</dbReference>
<dbReference type="Pfam" id="PF06884">
    <property type="entry name" value="DUF1264"/>
    <property type="match status" value="1"/>
</dbReference>
<dbReference type="PANTHER" id="PTHR31360">
    <property type="match status" value="1"/>
</dbReference>
<sequence length="77" mass="8539">GDPKTPKSSLLEAGSTVIQTFSPIKKIHEHVCGFYLYSGDLGKQVEAYHFCLHMNEDIRQCIIYGGSPQDARLIGVE</sequence>
<organism evidence="2 3">
    <name type="scientific">Gonapodya prolifera (strain JEL478)</name>
    <name type="common">Monoblepharis prolifera</name>
    <dbReference type="NCBI Taxonomy" id="1344416"/>
    <lineage>
        <taxon>Eukaryota</taxon>
        <taxon>Fungi</taxon>
        <taxon>Fungi incertae sedis</taxon>
        <taxon>Chytridiomycota</taxon>
        <taxon>Chytridiomycota incertae sedis</taxon>
        <taxon>Monoblepharidomycetes</taxon>
        <taxon>Monoblepharidales</taxon>
        <taxon>Gonapodyaceae</taxon>
        <taxon>Gonapodya</taxon>
    </lineage>
</organism>